<comment type="caution">
    <text evidence="2">The sequence shown here is derived from an EMBL/GenBank/DDBJ whole genome shotgun (WGS) entry which is preliminary data.</text>
</comment>
<dbReference type="AlphaFoldDB" id="A0A081S3C0"/>
<accession>A0A081S3C0</accession>
<gene>
    <name evidence="2" type="ORF">AAA799E16_01937</name>
</gene>
<keyword evidence="1" id="KW-1133">Transmembrane helix</keyword>
<proteinExistence type="predicted"/>
<protein>
    <submittedName>
        <fullName evidence="2">Uncharacterized protein</fullName>
    </submittedName>
</protein>
<feature type="transmembrane region" description="Helical" evidence="1">
    <location>
        <begin position="73"/>
        <end position="94"/>
    </location>
</feature>
<feature type="non-terminal residue" evidence="2">
    <location>
        <position position="1"/>
    </location>
</feature>
<keyword evidence="3" id="KW-1185">Reference proteome</keyword>
<dbReference type="InterPro" id="IPR046739">
    <property type="entry name" value="DUF6789"/>
</dbReference>
<name>A0A081S3C0_9ARCH</name>
<evidence type="ECO:0000256" key="1">
    <source>
        <dbReference type="SAM" id="Phobius"/>
    </source>
</evidence>
<organism evidence="2 3">
    <name type="scientific">Marine Group I thaumarchaeote SCGC AAA799-E16</name>
    <dbReference type="NCBI Taxonomy" id="1502292"/>
    <lineage>
        <taxon>Archaea</taxon>
        <taxon>Nitrososphaerota</taxon>
        <taxon>Marine Group I</taxon>
    </lineage>
</organism>
<sequence length="143" mass="16037">ISMDSMISLPGLFLTEKITALSQVKQVVMQSGVPMNLYHAPMDAFIAGGLWHIWNGATFGIIYALIIGKGRWWYGMIWAVIIEITMMLAPYLIAMKGPFGIEHMDGYNIFTITLVAHLLFGAVLGILVQKWKKDNNSILMIMF</sequence>
<keyword evidence="1" id="KW-0472">Membrane</keyword>
<keyword evidence="1" id="KW-0812">Transmembrane</keyword>
<evidence type="ECO:0000313" key="2">
    <source>
        <dbReference type="EMBL" id="KER05423.1"/>
    </source>
</evidence>
<feature type="transmembrane region" description="Helical" evidence="1">
    <location>
        <begin position="44"/>
        <end position="66"/>
    </location>
</feature>
<dbReference type="Pfam" id="PF20587">
    <property type="entry name" value="DUF6789"/>
    <property type="match status" value="1"/>
</dbReference>
<feature type="transmembrane region" description="Helical" evidence="1">
    <location>
        <begin position="106"/>
        <end position="128"/>
    </location>
</feature>
<evidence type="ECO:0000313" key="3">
    <source>
        <dbReference type="Proteomes" id="UP000028027"/>
    </source>
</evidence>
<dbReference type="EMBL" id="JNVL01000073">
    <property type="protein sequence ID" value="KER05423.1"/>
    <property type="molecule type" value="Genomic_DNA"/>
</dbReference>
<reference evidence="2 3" key="1">
    <citation type="submission" date="2014-06" db="EMBL/GenBank/DDBJ databases">
        <authorList>
            <person name="Ngugi D.K."/>
            <person name="Blom J."/>
            <person name="Alam I."/>
            <person name="Rashid M."/>
            <person name="Ba Alawi W."/>
            <person name="Zhang G."/>
            <person name="Hikmawan T."/>
            <person name="Guan Y."/>
            <person name="Antunes A."/>
            <person name="Siam R."/>
            <person name="Eldorry H."/>
            <person name="Bajic V."/>
            <person name="Stingl U."/>
        </authorList>
    </citation>
    <scope>NUCLEOTIDE SEQUENCE [LARGE SCALE GENOMIC DNA]</scope>
    <source>
        <strain evidence="2">SCGC AAA799-E16</strain>
    </source>
</reference>
<dbReference type="Proteomes" id="UP000028027">
    <property type="component" value="Unassembled WGS sequence"/>
</dbReference>